<dbReference type="Gene3D" id="1.10.4080.10">
    <property type="entry name" value="ADP-ribosylation/Crystallin J1"/>
    <property type="match status" value="1"/>
</dbReference>
<keyword evidence="3" id="KW-1185">Reference proteome</keyword>
<dbReference type="InterPro" id="IPR036705">
    <property type="entry name" value="Ribosyl_crysJ1_sf"/>
</dbReference>
<feature type="binding site" evidence="1">
    <location>
        <position position="135"/>
    </location>
    <ligand>
        <name>Mg(2+)</name>
        <dbReference type="ChEBI" id="CHEBI:18420"/>
        <label>1</label>
    </ligand>
</feature>
<evidence type="ECO:0000313" key="2">
    <source>
        <dbReference type="EMBL" id="KAL3868594.1"/>
    </source>
</evidence>
<dbReference type="InterPro" id="IPR005502">
    <property type="entry name" value="Ribosyl_crysJ1"/>
</dbReference>
<dbReference type="InterPro" id="IPR050792">
    <property type="entry name" value="ADP-ribosylglycohydrolase"/>
</dbReference>
<dbReference type="Proteomes" id="UP001634394">
    <property type="component" value="Unassembled WGS sequence"/>
</dbReference>
<keyword evidence="1" id="KW-0460">Magnesium</keyword>
<dbReference type="AlphaFoldDB" id="A0ABD3W3Z9"/>
<comment type="cofactor">
    <cofactor evidence="1">
        <name>Mg(2+)</name>
        <dbReference type="ChEBI" id="CHEBI:18420"/>
    </cofactor>
    <text evidence="1">Binds 2 magnesium ions per subunit.</text>
</comment>
<feature type="binding site" evidence="1">
    <location>
        <position position="134"/>
    </location>
    <ligand>
        <name>Mg(2+)</name>
        <dbReference type="ChEBI" id="CHEBI:18420"/>
        <label>1</label>
    </ligand>
</feature>
<dbReference type="Pfam" id="PF03747">
    <property type="entry name" value="ADP_ribosyl_GH"/>
    <property type="match status" value="1"/>
</dbReference>
<feature type="binding site" evidence="1">
    <location>
        <position position="357"/>
    </location>
    <ligand>
        <name>Mg(2+)</name>
        <dbReference type="ChEBI" id="CHEBI:18420"/>
        <label>1</label>
    </ligand>
</feature>
<dbReference type="PANTHER" id="PTHR16222:SF40">
    <property type="entry name" value="ADP-RIBOSYLGLYCOHYDROLASE"/>
    <property type="match status" value="1"/>
</dbReference>
<comment type="caution">
    <text evidence="2">The sequence shown here is derived from an EMBL/GenBank/DDBJ whole genome shotgun (WGS) entry which is preliminary data.</text>
</comment>
<feature type="binding site" evidence="1">
    <location>
        <position position="136"/>
    </location>
    <ligand>
        <name>Mg(2+)</name>
        <dbReference type="ChEBI" id="CHEBI:18420"/>
        <label>1</label>
    </ligand>
</feature>
<feature type="binding site" evidence="1">
    <location>
        <position position="360"/>
    </location>
    <ligand>
        <name>Mg(2+)</name>
        <dbReference type="ChEBI" id="CHEBI:18420"/>
        <label>1</label>
    </ligand>
</feature>
<organism evidence="2 3">
    <name type="scientific">Sinanodonta woodiana</name>
    <name type="common">Chinese pond mussel</name>
    <name type="synonym">Anodonta woodiana</name>
    <dbReference type="NCBI Taxonomy" id="1069815"/>
    <lineage>
        <taxon>Eukaryota</taxon>
        <taxon>Metazoa</taxon>
        <taxon>Spiralia</taxon>
        <taxon>Lophotrochozoa</taxon>
        <taxon>Mollusca</taxon>
        <taxon>Bivalvia</taxon>
        <taxon>Autobranchia</taxon>
        <taxon>Heteroconchia</taxon>
        <taxon>Palaeoheterodonta</taxon>
        <taxon>Unionida</taxon>
        <taxon>Unionoidea</taxon>
        <taxon>Unionidae</taxon>
        <taxon>Unioninae</taxon>
        <taxon>Sinanodonta</taxon>
    </lineage>
</organism>
<sequence length="413" mass="47113">MYTNANCMAASERKVENEKCLTDSVEETNEVQTVKASSSIEHTTYSYATRDTSSVSDFKVSCNPASAEEKHWLDRRNQILASLYGQCVGDAIGLLSEFMNRQEAKYHYGLHAELEYHHKYDDFHRSRWAVGDWTDDSDHMILIMDSLTENNGLVLKTDFAQKMVNWMKHGFQDIGDLGGMGIGATTLHTLRHKDFIEYPHKVAEEVWIFGKKDVAPNGGVMRTSILGIHDWWDTDEVVRNALEICKTTHRDPRCQASAVSVCVAISLMLQQKHYTNGEYNIPDLINSVYKYAKKCLDSRNKKKSLKSYLECKDLSELDLDEAHSLGYTYKCLGAGFWALKQTNFRDALQQIVMHAGDADTNGAVAGALLGCKLGHFEKIPNTWLSNLKHKVWLDDKIEKYFEILKRRYLLKKC</sequence>
<gene>
    <name evidence="2" type="ORF">ACJMK2_041395</name>
</gene>
<name>A0ABD3W3Z9_SINWO</name>
<dbReference type="PANTHER" id="PTHR16222">
    <property type="entry name" value="ADP-RIBOSYLGLYCOHYDROLASE"/>
    <property type="match status" value="1"/>
</dbReference>
<protein>
    <submittedName>
        <fullName evidence="2">Uncharacterized protein</fullName>
    </submittedName>
</protein>
<reference evidence="2 3" key="1">
    <citation type="submission" date="2024-11" db="EMBL/GenBank/DDBJ databases">
        <title>Chromosome-level genome assembly of the freshwater bivalve Anodonta woodiana.</title>
        <authorList>
            <person name="Chen X."/>
        </authorList>
    </citation>
    <scope>NUCLEOTIDE SEQUENCE [LARGE SCALE GENOMIC DNA]</scope>
    <source>
        <strain evidence="2">MN2024</strain>
        <tissue evidence="2">Gills</tissue>
    </source>
</reference>
<dbReference type="EMBL" id="JBJQND010000008">
    <property type="protein sequence ID" value="KAL3868594.1"/>
    <property type="molecule type" value="Genomic_DNA"/>
</dbReference>
<feature type="binding site" evidence="1">
    <location>
        <position position="359"/>
    </location>
    <ligand>
        <name>Mg(2+)</name>
        <dbReference type="ChEBI" id="CHEBI:18420"/>
        <label>1</label>
    </ligand>
</feature>
<evidence type="ECO:0000256" key="1">
    <source>
        <dbReference type="PIRSR" id="PIRSR605502-1"/>
    </source>
</evidence>
<keyword evidence="1" id="KW-0479">Metal-binding</keyword>
<dbReference type="SUPFAM" id="SSF101478">
    <property type="entry name" value="ADP-ribosylglycohydrolase"/>
    <property type="match status" value="1"/>
</dbReference>
<accession>A0ABD3W3Z9</accession>
<proteinExistence type="predicted"/>
<evidence type="ECO:0000313" key="3">
    <source>
        <dbReference type="Proteomes" id="UP001634394"/>
    </source>
</evidence>